<dbReference type="InterPro" id="IPR000609">
    <property type="entry name" value="7TM_GPCR_serpentine_rcpt_Srg"/>
</dbReference>
<sequence>MSTNDSIVTVTVTTQGYTAPSSNAGSAPFYLTFFYLGLTIHYLIVLFIIRKFIKKTFFLIFFFIGCFDILECIALLWINFFRNAIYHPIYIPTSHLMVATDFFATFVNLLGNGMMSINRLSATFLSYDRYWRKNYVYGYLIGIVLTSFILSGPIIQNDREFALVNGAWVVVTNPPNLTIERNIFVVCILIYQVVAVIASAATIIRLKNISADTKKQEKSLVFITAIHCLFHFVKLYYQAVQIFSLNDAFAKFMSNMGYTISFLFVSLNSFTVMSNEHVRNDYMAFVFRRKIVKNISYPVSSNVFSTRKITVRSAPPLGKRSKCSTNDI</sequence>
<dbReference type="OrthoDB" id="5804586at2759"/>
<evidence type="ECO:0000313" key="8">
    <source>
        <dbReference type="Proteomes" id="UP001152747"/>
    </source>
</evidence>
<evidence type="ECO:0000256" key="5">
    <source>
        <dbReference type="ARBA" id="ARBA00023136"/>
    </source>
</evidence>
<dbReference type="GO" id="GO:0016020">
    <property type="term" value="C:membrane"/>
    <property type="evidence" value="ECO:0007669"/>
    <property type="project" value="UniProtKB-SubCell"/>
</dbReference>
<feature type="transmembrane region" description="Helical" evidence="6">
    <location>
        <begin position="136"/>
        <end position="155"/>
    </location>
</feature>
<keyword evidence="8" id="KW-1185">Reference proteome</keyword>
<dbReference type="Proteomes" id="UP001152747">
    <property type="component" value="Unassembled WGS sequence"/>
</dbReference>
<accession>A0A9P1MWL3</accession>
<dbReference type="EMBL" id="CANHGI010000002">
    <property type="protein sequence ID" value="CAI5442372.1"/>
    <property type="molecule type" value="Genomic_DNA"/>
</dbReference>
<comment type="subcellular location">
    <subcellularLocation>
        <location evidence="1">Membrane</location>
        <topology evidence="1">Multi-pass membrane protein</topology>
    </subcellularLocation>
</comment>
<evidence type="ECO:0000313" key="7">
    <source>
        <dbReference type="EMBL" id="CAI5442372.1"/>
    </source>
</evidence>
<dbReference type="GO" id="GO:0004888">
    <property type="term" value="F:transmembrane signaling receptor activity"/>
    <property type="evidence" value="ECO:0007669"/>
    <property type="project" value="InterPro"/>
</dbReference>
<dbReference type="AlphaFoldDB" id="A0A9P1MWL3"/>
<evidence type="ECO:0000256" key="4">
    <source>
        <dbReference type="ARBA" id="ARBA00022989"/>
    </source>
</evidence>
<feature type="transmembrane region" description="Helical" evidence="6">
    <location>
        <begin position="29"/>
        <end position="49"/>
    </location>
</feature>
<dbReference type="PANTHER" id="PTHR38622">
    <property type="entry name" value="PROTEIN CBG07046"/>
    <property type="match status" value="1"/>
</dbReference>
<comment type="similarity">
    <text evidence="2 6">Belongs to the nematode receptor-like protein srg family.</text>
</comment>
<reference evidence="7" key="1">
    <citation type="submission" date="2022-11" db="EMBL/GenBank/DDBJ databases">
        <authorList>
            <person name="Kikuchi T."/>
        </authorList>
    </citation>
    <scope>NUCLEOTIDE SEQUENCE</scope>
    <source>
        <strain evidence="7">PS1010</strain>
    </source>
</reference>
<keyword evidence="4 6" id="KW-1133">Transmembrane helix</keyword>
<dbReference type="Pfam" id="PF02118">
    <property type="entry name" value="Srg"/>
    <property type="match status" value="1"/>
</dbReference>
<organism evidence="7 8">
    <name type="scientific">Caenorhabditis angaria</name>
    <dbReference type="NCBI Taxonomy" id="860376"/>
    <lineage>
        <taxon>Eukaryota</taxon>
        <taxon>Metazoa</taxon>
        <taxon>Ecdysozoa</taxon>
        <taxon>Nematoda</taxon>
        <taxon>Chromadorea</taxon>
        <taxon>Rhabditida</taxon>
        <taxon>Rhabditina</taxon>
        <taxon>Rhabditomorpha</taxon>
        <taxon>Rhabditoidea</taxon>
        <taxon>Rhabditidae</taxon>
        <taxon>Peloderinae</taxon>
        <taxon>Caenorhabditis</taxon>
    </lineage>
</organism>
<proteinExistence type="inferred from homology"/>
<evidence type="ECO:0000256" key="2">
    <source>
        <dbReference type="ARBA" id="ARBA00005692"/>
    </source>
</evidence>
<dbReference type="PANTHER" id="PTHR38622:SF3">
    <property type="entry name" value="SERPENTINE RECEPTOR, CLASS T"/>
    <property type="match status" value="1"/>
</dbReference>
<gene>
    <name evidence="7" type="ORF">CAMP_LOCUS5009</name>
</gene>
<comment type="caution">
    <text evidence="7">The sequence shown here is derived from an EMBL/GenBank/DDBJ whole genome shotgun (WGS) entry which is preliminary data.</text>
</comment>
<evidence type="ECO:0000256" key="1">
    <source>
        <dbReference type="ARBA" id="ARBA00004141"/>
    </source>
</evidence>
<feature type="transmembrane region" description="Helical" evidence="6">
    <location>
        <begin position="90"/>
        <end position="115"/>
    </location>
</feature>
<keyword evidence="3 6" id="KW-0812">Transmembrane</keyword>
<dbReference type="GO" id="GO:0007606">
    <property type="term" value="P:sensory perception of chemical stimulus"/>
    <property type="evidence" value="ECO:0007669"/>
    <property type="project" value="UniProtKB-UniRule"/>
</dbReference>
<protein>
    <recommendedName>
        <fullName evidence="6">Serpentine receptor class gamma</fullName>
    </recommendedName>
</protein>
<feature type="transmembrane region" description="Helical" evidence="6">
    <location>
        <begin position="256"/>
        <end position="273"/>
    </location>
</feature>
<evidence type="ECO:0000256" key="6">
    <source>
        <dbReference type="RuleBase" id="RU280813"/>
    </source>
</evidence>
<evidence type="ECO:0000256" key="3">
    <source>
        <dbReference type="ARBA" id="ARBA00022692"/>
    </source>
</evidence>
<keyword evidence="5 6" id="KW-0472">Membrane</keyword>
<feature type="transmembrane region" description="Helical" evidence="6">
    <location>
        <begin position="183"/>
        <end position="206"/>
    </location>
</feature>
<feature type="transmembrane region" description="Helical" evidence="6">
    <location>
        <begin position="56"/>
        <end position="78"/>
    </location>
</feature>
<feature type="transmembrane region" description="Helical" evidence="6">
    <location>
        <begin position="218"/>
        <end position="236"/>
    </location>
</feature>
<name>A0A9P1MWL3_9PELO</name>